<protein>
    <submittedName>
        <fullName evidence="1">Uncharacterized protein</fullName>
    </submittedName>
</protein>
<organism evidence="1 2">
    <name type="scientific">Aetokthonos hydrillicola Thurmond2011</name>
    <dbReference type="NCBI Taxonomy" id="2712845"/>
    <lineage>
        <taxon>Bacteria</taxon>
        <taxon>Bacillati</taxon>
        <taxon>Cyanobacteriota</taxon>
        <taxon>Cyanophyceae</taxon>
        <taxon>Nostocales</taxon>
        <taxon>Hapalosiphonaceae</taxon>
        <taxon>Aetokthonos</taxon>
    </lineage>
</organism>
<evidence type="ECO:0000313" key="2">
    <source>
        <dbReference type="Proteomes" id="UP000667802"/>
    </source>
</evidence>
<comment type="caution">
    <text evidence="1">The sequence shown here is derived from an EMBL/GenBank/DDBJ whole genome shotgun (WGS) entry which is preliminary data.</text>
</comment>
<proteinExistence type="predicted"/>
<evidence type="ECO:0000313" key="1">
    <source>
        <dbReference type="EMBL" id="MDR9896770.1"/>
    </source>
</evidence>
<reference evidence="2" key="1">
    <citation type="journal article" date="2021" name="Science">
        <title>Hunting the eagle killer: A cyanobacterial neurotoxin causes vacuolar myelinopathy.</title>
        <authorList>
            <person name="Breinlinger S."/>
            <person name="Phillips T.J."/>
            <person name="Haram B.N."/>
            <person name="Mares J."/>
            <person name="Martinez Yerena J.A."/>
            <person name="Hrouzek P."/>
            <person name="Sobotka R."/>
            <person name="Henderson W.M."/>
            <person name="Schmieder P."/>
            <person name="Williams S.M."/>
            <person name="Lauderdale J.D."/>
            <person name="Wilde H.D."/>
            <person name="Gerrin W."/>
            <person name="Kust A."/>
            <person name="Washington J.W."/>
            <person name="Wagner C."/>
            <person name="Geier B."/>
            <person name="Liebeke M."/>
            <person name="Enke H."/>
            <person name="Niedermeyer T.H.J."/>
            <person name="Wilde S.B."/>
        </authorList>
    </citation>
    <scope>NUCLEOTIDE SEQUENCE [LARGE SCALE GENOMIC DNA]</scope>
    <source>
        <strain evidence="2">Thurmond2011</strain>
    </source>
</reference>
<accession>A0AAP5I8L3</accession>
<dbReference type="EMBL" id="JAALHA020000009">
    <property type="protein sequence ID" value="MDR9896770.1"/>
    <property type="molecule type" value="Genomic_DNA"/>
</dbReference>
<sequence length="112" mass="13132">MSNPNTDLEVIRVLLMVQLQMVDSVKSEQHRNAIQDCRLADQDNRISTLAKQNEEILQTLNKFTKKLMLNEAQLQAFQDSVQFLEAEIPYLRNLVHRNEELQNERNFFCAPD</sequence>
<name>A0AAP5I8L3_9CYAN</name>
<keyword evidence="2" id="KW-1185">Reference proteome</keyword>
<dbReference type="AlphaFoldDB" id="A0AAP5I8L3"/>
<dbReference type="RefSeq" id="WP_208340159.1">
    <property type="nucleotide sequence ID" value="NZ_CAWQFN010000605.1"/>
</dbReference>
<gene>
    <name evidence="1" type="ORF">G7B40_019690</name>
</gene>
<dbReference type="Proteomes" id="UP000667802">
    <property type="component" value="Unassembled WGS sequence"/>
</dbReference>